<accession>A0A164ALM5</accession>
<name>A0A164ALM5_9FLAO</name>
<keyword evidence="2" id="KW-1185">Reference proteome</keyword>
<dbReference type="RefSeq" id="WP_038988118.1">
    <property type="nucleotide sequence ID" value="NZ_JWJO01000078.1"/>
</dbReference>
<protein>
    <submittedName>
        <fullName evidence="1">Uncharacterized protein</fullName>
    </submittedName>
</protein>
<reference evidence="1 2" key="1">
    <citation type="submission" date="2016-01" db="EMBL/GenBank/DDBJ databases">
        <title>Whole genome sequencing of Myroides marinus L41.</title>
        <authorList>
            <person name="Hong K.W."/>
        </authorList>
    </citation>
    <scope>NUCLEOTIDE SEQUENCE [LARGE SCALE GENOMIC DNA]</scope>
    <source>
        <strain evidence="1 2">L41</strain>
    </source>
</reference>
<sequence length="381" mass="43089">MQRDTPFYMSLTKENSHKVKISAGQGRFSIGTKGVTTSKCDAMVDTGDQINWNVFNDFQVPAGGNWPRVMEYHGDDTSFIAWSATREMEAMQWTPLDTTEANFTTAHIGQLTITINKPIRIILGEKVKSVFFRGNISNLTLENYDHLEALSFSFIPDINSTTPISLPLFTKTAHIKDISIVTKVKGQPFDCTSLLQFSNLTAIALSGNMCNLNSLESFTAIEALELRYISDLSTLPALDTWPNLNYFIGWNIEEQTGKVLKKQLTTLEKQRTFKYASVSNLKKPEWFITEFGIPFGVWPTKNNKVAVKAYKDALKVIKKASSIEDVQGAIKILVEVINDLPNIETTEREDTWEVVMQLVSFSTLEIEEETAGKWFDQYRDF</sequence>
<comment type="caution">
    <text evidence="1">The sequence shown here is derived from an EMBL/GenBank/DDBJ whole genome shotgun (WGS) entry which is preliminary data.</text>
</comment>
<dbReference type="AlphaFoldDB" id="A0A164ALM5"/>
<dbReference type="Proteomes" id="UP000076630">
    <property type="component" value="Unassembled WGS sequence"/>
</dbReference>
<organism evidence="1 2">
    <name type="scientific">Myroides marinus</name>
    <dbReference type="NCBI Taxonomy" id="703342"/>
    <lineage>
        <taxon>Bacteria</taxon>
        <taxon>Pseudomonadati</taxon>
        <taxon>Bacteroidota</taxon>
        <taxon>Flavobacteriia</taxon>
        <taxon>Flavobacteriales</taxon>
        <taxon>Flavobacteriaceae</taxon>
        <taxon>Myroides</taxon>
    </lineage>
</organism>
<evidence type="ECO:0000313" key="1">
    <source>
        <dbReference type="EMBL" id="KZE84068.1"/>
    </source>
</evidence>
<dbReference type="OrthoDB" id="2517291at2"/>
<evidence type="ECO:0000313" key="2">
    <source>
        <dbReference type="Proteomes" id="UP000076630"/>
    </source>
</evidence>
<proteinExistence type="predicted"/>
<dbReference type="EMBL" id="LQNU01000032">
    <property type="protein sequence ID" value="KZE84068.1"/>
    <property type="molecule type" value="Genomic_DNA"/>
</dbReference>
<gene>
    <name evidence="1" type="ORF">AV926_02780</name>
</gene>